<protein>
    <recommendedName>
        <fullName evidence="2">Large ribosomal subunit protein bL21m</fullName>
    </recommendedName>
</protein>
<evidence type="ECO:0000256" key="2">
    <source>
        <dbReference type="ARBA" id="ARBA00044129"/>
    </source>
</evidence>
<dbReference type="SUPFAM" id="SSF141091">
    <property type="entry name" value="L21p-like"/>
    <property type="match status" value="1"/>
</dbReference>
<dbReference type="OrthoDB" id="5994at2759"/>
<reference evidence="4 5" key="1">
    <citation type="submission" date="2019-09" db="EMBL/GenBank/DDBJ databases">
        <title>The hologenome of the rock-dwelling lichen Lasallia pustulata.</title>
        <authorList>
            <person name="Greshake Tzovaras B."/>
            <person name="Segers F."/>
            <person name="Bicker A."/>
            <person name="Dal Grande F."/>
            <person name="Otte J."/>
            <person name="Hankeln T."/>
            <person name="Schmitt I."/>
            <person name="Ebersberger I."/>
        </authorList>
    </citation>
    <scope>NUCLEOTIDE SEQUENCE [LARGE SCALE GENOMIC DNA]</scope>
    <source>
        <strain evidence="4">A1-1</strain>
    </source>
</reference>
<dbReference type="AlphaFoldDB" id="A0A5M8PLV4"/>
<dbReference type="InterPro" id="IPR036164">
    <property type="entry name" value="bL21-like_sf"/>
</dbReference>
<dbReference type="Proteomes" id="UP000324767">
    <property type="component" value="Unassembled WGS sequence"/>
</dbReference>
<feature type="compositionally biased region" description="Pro residues" evidence="3">
    <location>
        <begin position="82"/>
        <end position="92"/>
    </location>
</feature>
<evidence type="ECO:0000313" key="5">
    <source>
        <dbReference type="Proteomes" id="UP000324767"/>
    </source>
</evidence>
<comment type="caution">
    <text evidence="4">The sequence shown here is derived from an EMBL/GenBank/DDBJ whole genome shotgun (WGS) entry which is preliminary data.</text>
</comment>
<dbReference type="PANTHER" id="PTHR21349">
    <property type="entry name" value="50S RIBOSOMAL PROTEIN L21"/>
    <property type="match status" value="1"/>
</dbReference>
<feature type="compositionally biased region" description="Low complexity" evidence="3">
    <location>
        <begin position="56"/>
        <end position="81"/>
    </location>
</feature>
<dbReference type="InterPro" id="IPR028909">
    <property type="entry name" value="bL21-like"/>
</dbReference>
<evidence type="ECO:0000256" key="3">
    <source>
        <dbReference type="SAM" id="MobiDB-lite"/>
    </source>
</evidence>
<name>A0A5M8PLV4_9LECA</name>
<dbReference type="GO" id="GO:0003735">
    <property type="term" value="F:structural constituent of ribosome"/>
    <property type="evidence" value="ECO:0007669"/>
    <property type="project" value="TreeGrafter"/>
</dbReference>
<proteinExistence type="inferred from homology"/>
<dbReference type="GO" id="GO:0005762">
    <property type="term" value="C:mitochondrial large ribosomal subunit"/>
    <property type="evidence" value="ECO:0007669"/>
    <property type="project" value="TreeGrafter"/>
</dbReference>
<dbReference type="PANTHER" id="PTHR21349:SF0">
    <property type="entry name" value="LARGE RIBOSOMAL SUBUNIT PROTEIN BL21M"/>
    <property type="match status" value="1"/>
</dbReference>
<sequence>MLTRTIKRAILETQWQPTSLPLTFLLPLRARLTTISHTTDPAPPPGPLSTHPNYQPITSFRPPTSSSTTSTNSSTTSNTSTTPPPPLPPPTSHAPLTPSTSLTPTIRSLLPLLRAQSSHYITAHIHSRPYLLTPGDTLRLPFHMPSVQLGDILRLNRASVLGSRDYTLQAGSAAGERIPGRLGNGKKAYLDERLFVCRARVVAVDSEPMRVMEKTKRRQRHVKHARSKMRFTVLRVMEVGIRSVEEVEGEVEMEGTRG</sequence>
<evidence type="ECO:0000313" key="4">
    <source>
        <dbReference type="EMBL" id="KAA6409925.1"/>
    </source>
</evidence>
<comment type="similarity">
    <text evidence="1">Belongs to the bacterial ribosomal protein bL21 family.</text>
</comment>
<organism evidence="4 5">
    <name type="scientific">Lasallia pustulata</name>
    <dbReference type="NCBI Taxonomy" id="136370"/>
    <lineage>
        <taxon>Eukaryota</taxon>
        <taxon>Fungi</taxon>
        <taxon>Dikarya</taxon>
        <taxon>Ascomycota</taxon>
        <taxon>Pezizomycotina</taxon>
        <taxon>Lecanoromycetes</taxon>
        <taxon>OSLEUM clade</taxon>
        <taxon>Umbilicariomycetidae</taxon>
        <taxon>Umbilicariales</taxon>
        <taxon>Umbilicariaceae</taxon>
        <taxon>Lasallia</taxon>
    </lineage>
</organism>
<gene>
    <name evidence="4" type="ORF">FRX48_06538</name>
</gene>
<dbReference type="EMBL" id="VXIT01000010">
    <property type="protein sequence ID" value="KAA6409925.1"/>
    <property type="molecule type" value="Genomic_DNA"/>
</dbReference>
<accession>A0A5M8PLV4</accession>
<evidence type="ECO:0000256" key="1">
    <source>
        <dbReference type="ARBA" id="ARBA00008563"/>
    </source>
</evidence>
<feature type="region of interest" description="Disordered" evidence="3">
    <location>
        <begin position="36"/>
        <end position="101"/>
    </location>
</feature>